<dbReference type="InterPro" id="IPR029063">
    <property type="entry name" value="SAM-dependent_MTases_sf"/>
</dbReference>
<comment type="caution">
    <text evidence="2">The sequence shown here is derived from an EMBL/GenBank/DDBJ whole genome shotgun (WGS) entry which is preliminary data.</text>
</comment>
<sequence length="301" mass="32246">MIHQRALEYLLGIEGAALLRSFTEESGPEFGRARVAEIRRLLEMAELDVEPVAAERVAPVDGYRVWAETYDVPGNGLFGPEEEAVHAILAELSPGIAVDAACGTGRHSGWLAGRGHRVIGVDASPDMLARARNRVPDGDFREGPLEALPVPDEHADVVVCALALSHVADLKPVFAEFARVLRPGGHLVVSDISQEWIAMGSVPRVRLADGRPALLAVHRHRAPDFLGAALPAGLRVLSCAEPPARPASALTAGAELPGGETGPWDRWPWSLAELVPHAWAAATGGLPQVVIWHFQRDPADR</sequence>
<dbReference type="OrthoDB" id="9805171at2"/>
<dbReference type="SUPFAM" id="SSF53335">
    <property type="entry name" value="S-adenosyl-L-methionine-dependent methyltransferases"/>
    <property type="match status" value="1"/>
</dbReference>
<reference evidence="2 3" key="1">
    <citation type="submission" date="2018-03" db="EMBL/GenBank/DDBJ databases">
        <title>Genomic Encyclopedia of Archaeal and Bacterial Type Strains, Phase II (KMG-II): from individual species to whole genera.</title>
        <authorList>
            <person name="Goeker M."/>
        </authorList>
    </citation>
    <scope>NUCLEOTIDE SEQUENCE [LARGE SCALE GENOMIC DNA]</scope>
    <source>
        <strain evidence="2 3">DSM 43146</strain>
    </source>
</reference>
<dbReference type="RefSeq" id="WP_106328813.1">
    <property type="nucleotide sequence ID" value="NZ_BOMO01000156.1"/>
</dbReference>
<accession>A0A2T0JYI5</accession>
<keyword evidence="3" id="KW-1185">Reference proteome</keyword>
<proteinExistence type="predicted"/>
<gene>
    <name evidence="2" type="ORF">CLV67_124112</name>
</gene>
<organism evidence="2 3">
    <name type="scientific">Actinoplanes italicus</name>
    <dbReference type="NCBI Taxonomy" id="113567"/>
    <lineage>
        <taxon>Bacteria</taxon>
        <taxon>Bacillati</taxon>
        <taxon>Actinomycetota</taxon>
        <taxon>Actinomycetes</taxon>
        <taxon>Micromonosporales</taxon>
        <taxon>Micromonosporaceae</taxon>
        <taxon>Actinoplanes</taxon>
    </lineage>
</organism>
<protein>
    <submittedName>
        <fullName evidence="2">Methyltransferase family protein</fullName>
    </submittedName>
</protein>
<dbReference type="EMBL" id="PVMZ01000024">
    <property type="protein sequence ID" value="PRX13923.1"/>
    <property type="molecule type" value="Genomic_DNA"/>
</dbReference>
<feature type="domain" description="Methyltransferase type 11" evidence="1">
    <location>
        <begin position="98"/>
        <end position="189"/>
    </location>
</feature>
<evidence type="ECO:0000259" key="1">
    <source>
        <dbReference type="Pfam" id="PF08241"/>
    </source>
</evidence>
<dbReference type="InterPro" id="IPR013216">
    <property type="entry name" value="Methyltransf_11"/>
</dbReference>
<evidence type="ECO:0000313" key="2">
    <source>
        <dbReference type="EMBL" id="PRX13923.1"/>
    </source>
</evidence>
<dbReference type="GO" id="GO:0032259">
    <property type="term" value="P:methylation"/>
    <property type="evidence" value="ECO:0007669"/>
    <property type="project" value="UniProtKB-KW"/>
</dbReference>
<dbReference type="AlphaFoldDB" id="A0A2T0JYI5"/>
<evidence type="ECO:0000313" key="3">
    <source>
        <dbReference type="Proteomes" id="UP000239415"/>
    </source>
</evidence>
<name>A0A2T0JYI5_9ACTN</name>
<dbReference type="CDD" id="cd02440">
    <property type="entry name" value="AdoMet_MTases"/>
    <property type="match status" value="1"/>
</dbReference>
<dbReference type="Proteomes" id="UP000239415">
    <property type="component" value="Unassembled WGS sequence"/>
</dbReference>
<keyword evidence="2" id="KW-0489">Methyltransferase</keyword>
<keyword evidence="2" id="KW-0808">Transferase</keyword>
<dbReference type="Pfam" id="PF08241">
    <property type="entry name" value="Methyltransf_11"/>
    <property type="match status" value="1"/>
</dbReference>
<dbReference type="PANTHER" id="PTHR42912">
    <property type="entry name" value="METHYLTRANSFERASE"/>
    <property type="match status" value="1"/>
</dbReference>
<dbReference type="Gene3D" id="3.40.50.150">
    <property type="entry name" value="Vaccinia Virus protein VP39"/>
    <property type="match status" value="1"/>
</dbReference>
<dbReference type="InterPro" id="IPR050508">
    <property type="entry name" value="Methyltransf_Superfamily"/>
</dbReference>
<dbReference type="GO" id="GO:0008757">
    <property type="term" value="F:S-adenosylmethionine-dependent methyltransferase activity"/>
    <property type="evidence" value="ECO:0007669"/>
    <property type="project" value="InterPro"/>
</dbReference>